<comment type="subcellular location">
    <subcellularLocation>
        <location evidence="1">Cell membrane</location>
        <topology evidence="1">Multi-pass membrane protein</topology>
    </subcellularLocation>
</comment>
<evidence type="ECO:0000256" key="4">
    <source>
        <dbReference type="ARBA" id="ARBA00022475"/>
    </source>
</evidence>
<dbReference type="GO" id="GO:0005886">
    <property type="term" value="C:plasma membrane"/>
    <property type="evidence" value="ECO:0007669"/>
    <property type="project" value="UniProtKB-SubCell"/>
</dbReference>
<feature type="transmembrane region" description="Helical" evidence="12">
    <location>
        <begin position="271"/>
        <end position="290"/>
    </location>
</feature>
<evidence type="ECO:0000313" key="14">
    <source>
        <dbReference type="Proteomes" id="UP000252187"/>
    </source>
</evidence>
<feature type="transmembrane region" description="Helical" evidence="12">
    <location>
        <begin position="302"/>
        <end position="322"/>
    </location>
</feature>
<dbReference type="FunFam" id="1.20.58.340:FF:000004">
    <property type="entry name" value="Magnesium transport protein CorA"/>
    <property type="match status" value="1"/>
</dbReference>
<keyword evidence="4" id="KW-1003">Cell membrane</keyword>
<sequence length="328" mass="36343">MDCVVYIDGVGERGRVPHREAIRRVRDSGRGFVWISLDAPGHDQMEALSRDLGLHELITEDATSGRQRPKLEAYDDALVLNMSTVRYLAHETVTQVSDIVSTGELMVVLGRDFLVTVRHGDQITPTDLVGALGYSPERFAIGPAAVMHAVADRVVDSYIEAAEGMAADIDELESALFTPRTRVDIEQIYVLKRELLELKHVIGPLTTPLRRLSVDHLDLVPAEARHYFRDVQDHHAQAAAVVATLDEQSTSLVSAAAAIVGIQQNTDMRKISAWVAIAAVPTMIAGVYGMNFRHMPELEARYGYFVVLGIMVAMCAGLFLLFRRNRWL</sequence>
<dbReference type="SUPFAM" id="SSF144083">
    <property type="entry name" value="Magnesium transport protein CorA, transmembrane region"/>
    <property type="match status" value="1"/>
</dbReference>
<evidence type="ECO:0000256" key="1">
    <source>
        <dbReference type="ARBA" id="ARBA00004651"/>
    </source>
</evidence>
<keyword evidence="5 12" id="KW-0812">Transmembrane</keyword>
<evidence type="ECO:0000256" key="5">
    <source>
        <dbReference type="ARBA" id="ARBA00022692"/>
    </source>
</evidence>
<evidence type="ECO:0000256" key="2">
    <source>
        <dbReference type="ARBA" id="ARBA00009765"/>
    </source>
</evidence>
<comment type="catalytic activity">
    <reaction evidence="10">
        <text>Mg(2+)(in) = Mg(2+)(out)</text>
        <dbReference type="Rhea" id="RHEA:29827"/>
        <dbReference type="ChEBI" id="CHEBI:18420"/>
    </reaction>
</comment>
<name>A0A365PDS3_9ACTN</name>
<evidence type="ECO:0000256" key="6">
    <source>
        <dbReference type="ARBA" id="ARBA00022842"/>
    </source>
</evidence>
<dbReference type="GO" id="GO:0000287">
    <property type="term" value="F:magnesium ion binding"/>
    <property type="evidence" value="ECO:0007669"/>
    <property type="project" value="TreeGrafter"/>
</dbReference>
<dbReference type="GO" id="GO:0015087">
    <property type="term" value="F:cobalt ion transmembrane transporter activity"/>
    <property type="evidence" value="ECO:0007669"/>
    <property type="project" value="TreeGrafter"/>
</dbReference>
<evidence type="ECO:0000256" key="12">
    <source>
        <dbReference type="SAM" id="Phobius"/>
    </source>
</evidence>
<evidence type="ECO:0000256" key="9">
    <source>
        <dbReference type="ARBA" id="ARBA00023136"/>
    </source>
</evidence>
<evidence type="ECO:0000256" key="3">
    <source>
        <dbReference type="ARBA" id="ARBA00022448"/>
    </source>
</evidence>
<gene>
    <name evidence="13" type="ORF">DQ226_01665</name>
</gene>
<dbReference type="EMBL" id="QNTT01000002">
    <property type="protein sequence ID" value="RBA40553.1"/>
    <property type="molecule type" value="Genomic_DNA"/>
</dbReference>
<keyword evidence="9 12" id="KW-0472">Membrane</keyword>
<protein>
    <submittedName>
        <fullName evidence="13">Magnesium transporter</fullName>
    </submittedName>
</protein>
<dbReference type="PANTHER" id="PTHR46494">
    <property type="entry name" value="CORA FAMILY METAL ION TRANSPORTER (EUROFUNG)"/>
    <property type="match status" value="1"/>
</dbReference>
<dbReference type="Proteomes" id="UP000252187">
    <property type="component" value="Unassembled WGS sequence"/>
</dbReference>
<dbReference type="InterPro" id="IPR002523">
    <property type="entry name" value="MgTranspt_CorA/ZnTranspt_ZntB"/>
</dbReference>
<evidence type="ECO:0000256" key="11">
    <source>
        <dbReference type="ARBA" id="ARBA00045497"/>
    </source>
</evidence>
<dbReference type="GO" id="GO:0015095">
    <property type="term" value="F:magnesium ion transmembrane transporter activity"/>
    <property type="evidence" value="ECO:0007669"/>
    <property type="project" value="TreeGrafter"/>
</dbReference>
<keyword evidence="3" id="KW-0813">Transport</keyword>
<organism evidence="13 14">
    <name type="scientific">Dietzia maris</name>
    <dbReference type="NCBI Taxonomy" id="37915"/>
    <lineage>
        <taxon>Bacteria</taxon>
        <taxon>Bacillati</taxon>
        <taxon>Actinomycetota</taxon>
        <taxon>Actinomycetes</taxon>
        <taxon>Mycobacteriales</taxon>
        <taxon>Dietziaceae</taxon>
        <taxon>Dietzia</taxon>
    </lineage>
</organism>
<proteinExistence type="inferred from homology"/>
<accession>A0A365PDS3</accession>
<evidence type="ECO:0000256" key="7">
    <source>
        <dbReference type="ARBA" id="ARBA00022989"/>
    </source>
</evidence>
<evidence type="ECO:0000256" key="8">
    <source>
        <dbReference type="ARBA" id="ARBA00023065"/>
    </source>
</evidence>
<dbReference type="Gene3D" id="1.20.58.340">
    <property type="entry name" value="Magnesium transport protein CorA, transmembrane region"/>
    <property type="match status" value="2"/>
</dbReference>
<dbReference type="AlphaFoldDB" id="A0A365PDS3"/>
<comment type="similarity">
    <text evidence="2">Belongs to the CorA metal ion transporter (MIT) (TC 1.A.35) family.</text>
</comment>
<dbReference type="InterPro" id="IPR045863">
    <property type="entry name" value="CorA_TM1_TM2"/>
</dbReference>
<dbReference type="Pfam" id="PF01544">
    <property type="entry name" value="CorA"/>
    <property type="match status" value="1"/>
</dbReference>
<comment type="caution">
    <text evidence="13">The sequence shown here is derived from an EMBL/GenBank/DDBJ whole genome shotgun (WGS) entry which is preliminary data.</text>
</comment>
<keyword evidence="6" id="KW-0460">Magnesium</keyword>
<comment type="function">
    <text evidence="11">Mediates influx of magnesium ions. Alternates between open and closed states. Activated by low cytoplasmic Mg(2+) levels. Inactive when cytoplasmic Mg(2+) levels are high.</text>
</comment>
<dbReference type="GO" id="GO:0050897">
    <property type="term" value="F:cobalt ion binding"/>
    <property type="evidence" value="ECO:0007669"/>
    <property type="project" value="TreeGrafter"/>
</dbReference>
<dbReference type="Gene3D" id="3.30.460.20">
    <property type="entry name" value="CorA soluble domain-like"/>
    <property type="match status" value="1"/>
</dbReference>
<keyword evidence="7 12" id="KW-1133">Transmembrane helix</keyword>
<keyword evidence="8" id="KW-0406">Ion transport</keyword>
<dbReference type="InterPro" id="IPR045861">
    <property type="entry name" value="CorA_cytoplasmic_dom"/>
</dbReference>
<dbReference type="CDD" id="cd12830">
    <property type="entry name" value="MtCorA-like"/>
    <property type="match status" value="1"/>
</dbReference>
<evidence type="ECO:0000256" key="10">
    <source>
        <dbReference type="ARBA" id="ARBA00034269"/>
    </source>
</evidence>
<dbReference type="SUPFAM" id="SSF143865">
    <property type="entry name" value="CorA soluble domain-like"/>
    <property type="match status" value="1"/>
</dbReference>
<reference evidence="13 14" key="1">
    <citation type="submission" date="2018-06" db="EMBL/GenBank/DDBJ databases">
        <title>Whole genome sequencing of four bacterial strains from South Shetland trench revealing bio-synthetic gene clusters.</title>
        <authorList>
            <person name="Abdel-Mageed W.M."/>
            <person name="Lehri B."/>
            <person name="Jarmusch S.A."/>
            <person name="Miranda K."/>
            <person name="Goodfellow M."/>
            <person name="Jaspars M."/>
            <person name="Karlyshev A.V."/>
        </authorList>
    </citation>
    <scope>NUCLEOTIDE SEQUENCE [LARGE SCALE GENOMIC DNA]</scope>
    <source>
        <strain evidence="13 14">SST1</strain>
    </source>
</reference>
<evidence type="ECO:0000313" key="13">
    <source>
        <dbReference type="EMBL" id="RBA40553.1"/>
    </source>
</evidence>
<dbReference type="PANTHER" id="PTHR46494:SF1">
    <property type="entry name" value="CORA FAMILY METAL ION TRANSPORTER (EUROFUNG)"/>
    <property type="match status" value="1"/>
</dbReference>